<feature type="compositionally biased region" description="Low complexity" evidence="1">
    <location>
        <begin position="332"/>
        <end position="343"/>
    </location>
</feature>
<evidence type="ECO:0000313" key="4">
    <source>
        <dbReference type="Proteomes" id="UP000249451"/>
    </source>
</evidence>
<keyword evidence="2" id="KW-1133">Transmembrane helix</keyword>
<keyword evidence="2" id="KW-0472">Membrane</keyword>
<feature type="compositionally biased region" description="Low complexity" evidence="1">
    <location>
        <begin position="358"/>
        <end position="373"/>
    </location>
</feature>
<proteinExistence type="predicted"/>
<dbReference type="InterPro" id="IPR007795">
    <property type="entry name" value="T7SS_EccB"/>
</dbReference>
<dbReference type="GO" id="GO:0005576">
    <property type="term" value="C:extracellular region"/>
    <property type="evidence" value="ECO:0007669"/>
    <property type="project" value="TreeGrafter"/>
</dbReference>
<keyword evidence="2" id="KW-0812">Transmembrane</keyword>
<dbReference type="AlphaFoldDB" id="A0A2W5B7L6"/>
<dbReference type="Gene3D" id="3.30.2390.20">
    <property type="entry name" value="Type VII secretion system EccB, repeat 1 domain"/>
    <property type="match status" value="1"/>
</dbReference>
<protein>
    <submittedName>
        <fullName evidence="3">Type VII secretion protein EccB</fullName>
    </submittedName>
</protein>
<dbReference type="PANTHER" id="PTHR40765">
    <property type="entry name" value="ESX-2 SECRETION SYSTEM ATPASE ECCB2"/>
    <property type="match status" value="1"/>
</dbReference>
<feature type="region of interest" description="Disordered" evidence="1">
    <location>
        <begin position="312"/>
        <end position="375"/>
    </location>
</feature>
<dbReference type="PANTHER" id="PTHR40765:SF2">
    <property type="entry name" value="ESX-2 SECRETION SYSTEM ATPASE ECCB2"/>
    <property type="match status" value="1"/>
</dbReference>
<feature type="region of interest" description="Disordered" evidence="1">
    <location>
        <begin position="439"/>
        <end position="461"/>
    </location>
</feature>
<comment type="caution">
    <text evidence="3">The sequence shown here is derived from an EMBL/GenBank/DDBJ whole genome shotgun (WGS) entry which is preliminary data.</text>
</comment>
<gene>
    <name evidence="3" type="primary">eccB</name>
    <name evidence="3" type="ORF">DI609_03405</name>
</gene>
<evidence type="ECO:0000256" key="2">
    <source>
        <dbReference type="SAM" id="Phobius"/>
    </source>
</evidence>
<sequence>MRTTSLQVSGYRFLLRRLELALVIGDPRMAHDPLRAQRRSIGVGLLLSALIAGGAVMLSLLRPAPSIDDAALVADEQGSLHVRLEDGFHPVSNVASARLVLRQPVEVKNSTAALIQEGNGGAPMGPAVGIGHVPGLNPAPLRQWLVCDTSEAAGKPDTLQVRAVGEAESYQRGVVRSGKAVWLIDGTKRSLAEGGAARALGAVEIPMAAELLNRFDEQADSLIPRGLSGLKKPFHRAGTVAHAGDRAFLVGRGGVAEVTGPRREYVEALAPGGSFDAELGAVMAQPTIDLLPNVPDREASWAHPEQTCLGEKGLAEPAGDADEAGDGKRAGAADGAGDAAGDGPADEAGADGKDGSKDAGAADGADEAAAQDPRAVYAGPAGTSALLTERGFFLVDATGTRFTVGKAEDLTALGFTEHTQVPWRVISGLPEGGVLSEANARATSTSTNATANTAESTNGTR</sequence>
<reference evidence="3 4" key="1">
    <citation type="submission" date="2017-11" db="EMBL/GenBank/DDBJ databases">
        <title>Infants hospitalized years apart are colonized by the same room-sourced microbial strains.</title>
        <authorList>
            <person name="Brooks B."/>
            <person name="Olm M.R."/>
            <person name="Firek B.A."/>
            <person name="Baker R."/>
            <person name="Thomas B.C."/>
            <person name="Morowitz M.J."/>
            <person name="Banfield J.F."/>
        </authorList>
    </citation>
    <scope>NUCLEOTIDE SEQUENCE [LARGE SCALE GENOMIC DNA]</scope>
    <source>
        <strain evidence="3">S2_012_000_R3_87</strain>
    </source>
</reference>
<name>A0A2W5B7L6_9CORY</name>
<evidence type="ECO:0000256" key="1">
    <source>
        <dbReference type="SAM" id="MobiDB-lite"/>
    </source>
</evidence>
<dbReference type="Proteomes" id="UP000249451">
    <property type="component" value="Unassembled WGS sequence"/>
</dbReference>
<dbReference type="Pfam" id="PF05108">
    <property type="entry name" value="T7SS_ESX1_EccB"/>
    <property type="match status" value="1"/>
</dbReference>
<accession>A0A2W5B7L6</accession>
<evidence type="ECO:0000313" key="3">
    <source>
        <dbReference type="EMBL" id="PZP01803.1"/>
    </source>
</evidence>
<dbReference type="NCBIfam" id="TIGR03919">
    <property type="entry name" value="T7SS_EccB"/>
    <property type="match status" value="1"/>
</dbReference>
<feature type="transmembrane region" description="Helical" evidence="2">
    <location>
        <begin position="41"/>
        <end position="61"/>
    </location>
</feature>
<dbReference type="InterPro" id="IPR044857">
    <property type="entry name" value="T7SS_EccB_R1"/>
</dbReference>
<dbReference type="EMBL" id="QFNY01000054">
    <property type="protein sequence ID" value="PZP01803.1"/>
    <property type="molecule type" value="Genomic_DNA"/>
</dbReference>
<organism evidence="3 4">
    <name type="scientific">Corynebacterium urealyticum</name>
    <dbReference type="NCBI Taxonomy" id="43771"/>
    <lineage>
        <taxon>Bacteria</taxon>
        <taxon>Bacillati</taxon>
        <taxon>Actinomycetota</taxon>
        <taxon>Actinomycetes</taxon>
        <taxon>Mycobacteriales</taxon>
        <taxon>Corynebacteriaceae</taxon>
        <taxon>Corynebacterium</taxon>
    </lineage>
</organism>